<dbReference type="AlphaFoldDB" id="A0A6M1LJT6"/>
<sequence>MAEMIFTGGRIFRGLAGGFAEAMAVRDGRVLAVGALAEVEAAAPDARRIDLAGRVAIPAFNEAHMHLLPYGLALAGVNLRAEQVRTLDEALKRIGDAAKAAPKGTWVLGRGYDHAELDIGRHPTAAELDAVSPDNPVFIVRTCGHMGVANSAAMRAAGVGHNTPDPEGGVIERKGGALTGLFQERAMRLVRDVIPPPDAEALVAAIERAGNHLASFGFASATDMNVGMTAGMAEVEAFHAALAAGRSPLRMWNVLAGNPEGIAQQAWEAGLRPNQGDDMLRWGAVKVFADGSAGGLTAAFFDPYLESAGGGTGVFTFPDDKIHALLKLYHEQGWQLDIHAIGDAAIEQVLVGMEQADSAAHPFAGRRHRIEHCGFLNRDQMRRMKARGILPVPQPVFMYEFGDLYIRNLGLPRSENAYPMRTWLEEGHHPAASSDCPVSTVDPFINLFTMITRKTSRGTVMGPGEALTVEQAVHCQTWCGAYTQFAEDRRGTLEPGMLADIAVLSRDIFSSSPEEILHDTRADLTLRGGSVIFDRHGEAA</sequence>
<dbReference type="Gene3D" id="3.20.20.140">
    <property type="entry name" value="Metal-dependent hydrolases"/>
    <property type="match status" value="1"/>
</dbReference>
<dbReference type="PANTHER" id="PTHR22642:SF2">
    <property type="entry name" value="PROTEIN LONG AFTER FAR-RED 3"/>
    <property type="match status" value="1"/>
</dbReference>
<organism evidence="2 3">
    <name type="scientific">Falsiroseomonas algicola</name>
    <dbReference type="NCBI Taxonomy" id="2716930"/>
    <lineage>
        <taxon>Bacteria</taxon>
        <taxon>Pseudomonadati</taxon>
        <taxon>Pseudomonadota</taxon>
        <taxon>Alphaproteobacteria</taxon>
        <taxon>Acetobacterales</taxon>
        <taxon>Roseomonadaceae</taxon>
        <taxon>Falsiroseomonas</taxon>
    </lineage>
</organism>
<proteinExistence type="predicted"/>
<dbReference type="CDD" id="cd01300">
    <property type="entry name" value="YtcJ_like"/>
    <property type="match status" value="1"/>
</dbReference>
<evidence type="ECO:0000313" key="2">
    <source>
        <dbReference type="EMBL" id="NGM20561.1"/>
    </source>
</evidence>
<dbReference type="PANTHER" id="PTHR22642">
    <property type="entry name" value="IMIDAZOLONEPROPIONASE"/>
    <property type="match status" value="1"/>
</dbReference>
<dbReference type="Gene3D" id="2.30.40.10">
    <property type="entry name" value="Urease, subunit C, domain 1"/>
    <property type="match status" value="1"/>
</dbReference>
<dbReference type="SUPFAM" id="SSF51556">
    <property type="entry name" value="Metallo-dependent hydrolases"/>
    <property type="match status" value="1"/>
</dbReference>
<dbReference type="Pfam" id="PF07969">
    <property type="entry name" value="Amidohydro_3"/>
    <property type="match status" value="1"/>
</dbReference>
<dbReference type="InterPro" id="IPR013108">
    <property type="entry name" value="Amidohydro_3"/>
</dbReference>
<dbReference type="GO" id="GO:0016810">
    <property type="term" value="F:hydrolase activity, acting on carbon-nitrogen (but not peptide) bonds"/>
    <property type="evidence" value="ECO:0007669"/>
    <property type="project" value="InterPro"/>
</dbReference>
<evidence type="ECO:0000259" key="1">
    <source>
        <dbReference type="Pfam" id="PF07969"/>
    </source>
</evidence>
<feature type="domain" description="Amidohydrolase 3" evidence="1">
    <location>
        <begin position="49"/>
        <end position="533"/>
    </location>
</feature>
<dbReference type="InterPro" id="IPR033932">
    <property type="entry name" value="YtcJ-like"/>
</dbReference>
<reference evidence="2 3" key="2">
    <citation type="submission" date="2020-03" db="EMBL/GenBank/DDBJ databases">
        <title>Roseomonas stagni sp. nov., isolated from pond water in Japan.</title>
        <authorList>
            <person name="Furuhata K."/>
            <person name="Miyamoto H."/>
            <person name="Goto K."/>
        </authorList>
    </citation>
    <scope>NUCLEOTIDE SEQUENCE [LARGE SCALE GENOMIC DNA]</scope>
    <source>
        <strain evidence="2 3">PeD5</strain>
    </source>
</reference>
<dbReference type="SUPFAM" id="SSF51338">
    <property type="entry name" value="Composite domain of metallo-dependent hydrolases"/>
    <property type="match status" value="1"/>
</dbReference>
<protein>
    <submittedName>
        <fullName evidence="2">Amidohydrolase</fullName>
    </submittedName>
</protein>
<reference evidence="2 3" key="1">
    <citation type="submission" date="2020-02" db="EMBL/GenBank/DDBJ databases">
        <authorList>
            <person name="Kim H.M."/>
            <person name="Jeon C.O."/>
        </authorList>
    </citation>
    <scope>NUCLEOTIDE SEQUENCE [LARGE SCALE GENOMIC DNA]</scope>
    <source>
        <strain evidence="2 3">PeD5</strain>
    </source>
</reference>
<evidence type="ECO:0000313" key="3">
    <source>
        <dbReference type="Proteomes" id="UP000475385"/>
    </source>
</evidence>
<keyword evidence="3" id="KW-1185">Reference proteome</keyword>
<dbReference type="Proteomes" id="UP000475385">
    <property type="component" value="Unassembled WGS sequence"/>
</dbReference>
<gene>
    <name evidence="2" type="ORF">G3576_11085</name>
</gene>
<dbReference type="InterPro" id="IPR032466">
    <property type="entry name" value="Metal_Hydrolase"/>
</dbReference>
<dbReference type="InterPro" id="IPR011059">
    <property type="entry name" value="Metal-dep_hydrolase_composite"/>
</dbReference>
<dbReference type="EMBL" id="JAAIKB010000003">
    <property type="protein sequence ID" value="NGM20561.1"/>
    <property type="molecule type" value="Genomic_DNA"/>
</dbReference>
<comment type="caution">
    <text evidence="2">The sequence shown here is derived from an EMBL/GenBank/DDBJ whole genome shotgun (WGS) entry which is preliminary data.</text>
</comment>
<accession>A0A6M1LJT6</accession>
<name>A0A6M1LJT6_9PROT</name>
<dbReference type="Gene3D" id="3.10.310.70">
    <property type="match status" value="1"/>
</dbReference>
<dbReference type="RefSeq" id="WP_164694440.1">
    <property type="nucleotide sequence ID" value="NZ_JAAIKB010000003.1"/>
</dbReference>